<evidence type="ECO:0000313" key="8">
    <source>
        <dbReference type="EMBL" id="MCB6183065.1"/>
    </source>
</evidence>
<feature type="transmembrane region" description="Helical" evidence="6">
    <location>
        <begin position="106"/>
        <end position="123"/>
    </location>
</feature>
<feature type="domain" description="EamA" evidence="7">
    <location>
        <begin position="10"/>
        <end position="146"/>
    </location>
</feature>
<protein>
    <submittedName>
        <fullName evidence="8">DMT family transporter</fullName>
    </submittedName>
</protein>
<gene>
    <name evidence="8" type="ORF">LIN78_05820</name>
</gene>
<organism evidence="8 9">
    <name type="scientific">Leeia speluncae</name>
    <dbReference type="NCBI Taxonomy" id="2884804"/>
    <lineage>
        <taxon>Bacteria</taxon>
        <taxon>Pseudomonadati</taxon>
        <taxon>Pseudomonadota</taxon>
        <taxon>Betaproteobacteria</taxon>
        <taxon>Neisseriales</taxon>
        <taxon>Leeiaceae</taxon>
        <taxon>Leeia</taxon>
    </lineage>
</organism>
<dbReference type="EMBL" id="JAJBZT010000002">
    <property type="protein sequence ID" value="MCB6183065.1"/>
    <property type="molecule type" value="Genomic_DNA"/>
</dbReference>
<evidence type="ECO:0000256" key="3">
    <source>
        <dbReference type="ARBA" id="ARBA00022692"/>
    </source>
</evidence>
<evidence type="ECO:0000259" key="7">
    <source>
        <dbReference type="Pfam" id="PF00892"/>
    </source>
</evidence>
<feature type="transmembrane region" description="Helical" evidence="6">
    <location>
        <begin position="252"/>
        <end position="271"/>
    </location>
</feature>
<keyword evidence="5 6" id="KW-0472">Membrane</keyword>
<sequence length="304" mass="33309">MSDASRQFRSGMILASVAAIGFASKAIFVKLAYRYGVDAITLLGLRLCYATGLVWLIRWLRPRKAQVVLNRKDWFGIVCLGFAGYYLSSLLDFLGLQTVSASLERIILYLIPTFTVCLTAIYTRKMVAPVIWLTLLLTYVGMLIVIGPELASAHGDLTGMLLIVGSTFSYAVYLTLSPTLIKRIGASNFAEWMITASAVMMTVHYVVKFPVSHVIQLPWQVHVYGLAIAILATCIPIYAMSAAISTIGPDKVAIFGSIGPVLTIMMSLNLLGEHFTWMQWLGTAIVIFGVSLVGKMGKRQARPS</sequence>
<feature type="transmembrane region" description="Helical" evidence="6">
    <location>
        <begin position="12"/>
        <end position="33"/>
    </location>
</feature>
<feature type="transmembrane region" description="Helical" evidence="6">
    <location>
        <begin position="73"/>
        <end position="94"/>
    </location>
</feature>
<comment type="subcellular location">
    <subcellularLocation>
        <location evidence="1">Cell membrane</location>
        <topology evidence="1">Multi-pass membrane protein</topology>
    </subcellularLocation>
</comment>
<comment type="caution">
    <text evidence="8">The sequence shown here is derived from an EMBL/GenBank/DDBJ whole genome shotgun (WGS) entry which is preliminary data.</text>
</comment>
<dbReference type="InterPro" id="IPR037185">
    <property type="entry name" value="EmrE-like"/>
</dbReference>
<evidence type="ECO:0000256" key="2">
    <source>
        <dbReference type="ARBA" id="ARBA00022475"/>
    </source>
</evidence>
<evidence type="ECO:0000256" key="4">
    <source>
        <dbReference type="ARBA" id="ARBA00022989"/>
    </source>
</evidence>
<keyword evidence="2" id="KW-1003">Cell membrane</keyword>
<feature type="transmembrane region" description="Helical" evidence="6">
    <location>
        <begin position="188"/>
        <end position="207"/>
    </location>
</feature>
<feature type="transmembrane region" description="Helical" evidence="6">
    <location>
        <begin position="219"/>
        <end position="240"/>
    </location>
</feature>
<dbReference type="Pfam" id="PF00892">
    <property type="entry name" value="EamA"/>
    <property type="match status" value="2"/>
</dbReference>
<dbReference type="InterPro" id="IPR000620">
    <property type="entry name" value="EamA_dom"/>
</dbReference>
<feature type="transmembrane region" description="Helical" evidence="6">
    <location>
        <begin position="157"/>
        <end position="176"/>
    </location>
</feature>
<evidence type="ECO:0000256" key="6">
    <source>
        <dbReference type="SAM" id="Phobius"/>
    </source>
</evidence>
<dbReference type="RefSeq" id="WP_227179446.1">
    <property type="nucleotide sequence ID" value="NZ_JAJBZT010000002.1"/>
</dbReference>
<dbReference type="SUPFAM" id="SSF103481">
    <property type="entry name" value="Multidrug resistance efflux transporter EmrE"/>
    <property type="match status" value="2"/>
</dbReference>
<keyword evidence="3 6" id="KW-0812">Transmembrane</keyword>
<keyword evidence="9" id="KW-1185">Reference proteome</keyword>
<accession>A0ABS8D4E5</accession>
<evidence type="ECO:0000313" key="9">
    <source>
        <dbReference type="Proteomes" id="UP001165395"/>
    </source>
</evidence>
<dbReference type="Proteomes" id="UP001165395">
    <property type="component" value="Unassembled WGS sequence"/>
</dbReference>
<evidence type="ECO:0000256" key="5">
    <source>
        <dbReference type="ARBA" id="ARBA00023136"/>
    </source>
</evidence>
<dbReference type="InterPro" id="IPR050638">
    <property type="entry name" value="AA-Vitamin_Transporters"/>
</dbReference>
<reference evidence="8" key="1">
    <citation type="submission" date="2021-10" db="EMBL/GenBank/DDBJ databases">
        <title>The complete genome sequence of Leeia sp. TBRC 13508.</title>
        <authorList>
            <person name="Charoenyingcharoen P."/>
            <person name="Yukphan P."/>
        </authorList>
    </citation>
    <scope>NUCLEOTIDE SEQUENCE</scope>
    <source>
        <strain evidence="8">TBRC 13508</strain>
    </source>
</reference>
<feature type="transmembrane region" description="Helical" evidence="6">
    <location>
        <begin position="130"/>
        <end position="151"/>
    </location>
</feature>
<feature type="transmembrane region" description="Helical" evidence="6">
    <location>
        <begin position="277"/>
        <end position="294"/>
    </location>
</feature>
<evidence type="ECO:0000256" key="1">
    <source>
        <dbReference type="ARBA" id="ARBA00004651"/>
    </source>
</evidence>
<dbReference type="Gene3D" id="1.10.3730.20">
    <property type="match status" value="1"/>
</dbReference>
<dbReference type="PANTHER" id="PTHR32322:SF18">
    <property type="entry name" value="S-ADENOSYLMETHIONINE_S-ADENOSYLHOMOCYSTEINE TRANSPORTER"/>
    <property type="match status" value="1"/>
</dbReference>
<name>A0ABS8D4E5_9NEIS</name>
<dbReference type="PANTHER" id="PTHR32322">
    <property type="entry name" value="INNER MEMBRANE TRANSPORTER"/>
    <property type="match status" value="1"/>
</dbReference>
<feature type="domain" description="EamA" evidence="7">
    <location>
        <begin position="158"/>
        <end position="293"/>
    </location>
</feature>
<feature type="transmembrane region" description="Helical" evidence="6">
    <location>
        <begin position="39"/>
        <end position="61"/>
    </location>
</feature>
<proteinExistence type="predicted"/>
<keyword evidence="4 6" id="KW-1133">Transmembrane helix</keyword>